<protein>
    <recommendedName>
        <fullName evidence="4">Histidine phosphatase family protein</fullName>
    </recommendedName>
</protein>
<gene>
    <name evidence="2" type="ORF">GCM10009765_37410</name>
</gene>
<dbReference type="CDD" id="cd07067">
    <property type="entry name" value="HP_PGM_like"/>
    <property type="match status" value="1"/>
</dbReference>
<evidence type="ECO:0000256" key="1">
    <source>
        <dbReference type="ARBA" id="ARBA00022801"/>
    </source>
</evidence>
<dbReference type="Pfam" id="PF00300">
    <property type="entry name" value="His_Phos_1"/>
    <property type="match status" value="1"/>
</dbReference>
<organism evidence="2 3">
    <name type="scientific">Fodinicola feengrottensis</name>
    <dbReference type="NCBI Taxonomy" id="435914"/>
    <lineage>
        <taxon>Bacteria</taxon>
        <taxon>Bacillati</taxon>
        <taxon>Actinomycetota</taxon>
        <taxon>Actinomycetes</taxon>
        <taxon>Mycobacteriales</taxon>
        <taxon>Fodinicola</taxon>
    </lineage>
</organism>
<sequence length="183" mass="20283">MPVILTYETHSITEDNENGIATGWLPGRLSTHGRALAADLGKRRRDTGLAAVFVSDLTRAIETAKIAFGDTGIPTYQDTRLRECDYGDLNGHPVTEVAAVRANHLESPFPGGQSYRQVIDATAEFLRELAADWDGKRVLMISHSANRWALLAGARMEDLVNAPFHWQEGWTYEIPSGWVNNHP</sequence>
<dbReference type="InterPro" id="IPR029033">
    <property type="entry name" value="His_PPase_superfam"/>
</dbReference>
<dbReference type="Proteomes" id="UP001500618">
    <property type="component" value="Unassembled WGS sequence"/>
</dbReference>
<reference evidence="3" key="1">
    <citation type="journal article" date="2019" name="Int. J. Syst. Evol. Microbiol.">
        <title>The Global Catalogue of Microorganisms (GCM) 10K type strain sequencing project: providing services to taxonomists for standard genome sequencing and annotation.</title>
        <authorList>
            <consortium name="The Broad Institute Genomics Platform"/>
            <consortium name="The Broad Institute Genome Sequencing Center for Infectious Disease"/>
            <person name="Wu L."/>
            <person name="Ma J."/>
        </authorList>
    </citation>
    <scope>NUCLEOTIDE SEQUENCE [LARGE SCALE GENOMIC DNA]</scope>
    <source>
        <strain evidence="3">JCM 14718</strain>
    </source>
</reference>
<evidence type="ECO:0008006" key="4">
    <source>
        <dbReference type="Google" id="ProtNLM"/>
    </source>
</evidence>
<dbReference type="EMBL" id="BAAANY010000012">
    <property type="protein sequence ID" value="GAA1684540.1"/>
    <property type="molecule type" value="Genomic_DNA"/>
</dbReference>
<dbReference type="RefSeq" id="WP_344311517.1">
    <property type="nucleotide sequence ID" value="NZ_BAAANY010000012.1"/>
</dbReference>
<name>A0ABP4TBC2_9ACTN</name>
<evidence type="ECO:0000313" key="3">
    <source>
        <dbReference type="Proteomes" id="UP001500618"/>
    </source>
</evidence>
<keyword evidence="1" id="KW-0378">Hydrolase</keyword>
<dbReference type="InterPro" id="IPR013078">
    <property type="entry name" value="His_Pase_superF_clade-1"/>
</dbReference>
<proteinExistence type="predicted"/>
<keyword evidence="3" id="KW-1185">Reference proteome</keyword>
<evidence type="ECO:0000313" key="2">
    <source>
        <dbReference type="EMBL" id="GAA1684540.1"/>
    </source>
</evidence>
<dbReference type="PANTHER" id="PTHR46517">
    <property type="entry name" value="FRUCTOSE-2,6-BISPHOSPHATASE TIGAR"/>
    <property type="match status" value="1"/>
</dbReference>
<dbReference type="PANTHER" id="PTHR46517:SF1">
    <property type="entry name" value="FRUCTOSE-2,6-BISPHOSPHATASE TIGAR"/>
    <property type="match status" value="1"/>
</dbReference>
<comment type="caution">
    <text evidence="2">The sequence shown here is derived from an EMBL/GenBank/DDBJ whole genome shotgun (WGS) entry which is preliminary data.</text>
</comment>
<dbReference type="InterPro" id="IPR051695">
    <property type="entry name" value="Phosphoglycerate_Mutase"/>
</dbReference>
<dbReference type="SUPFAM" id="SSF53254">
    <property type="entry name" value="Phosphoglycerate mutase-like"/>
    <property type="match status" value="1"/>
</dbReference>
<accession>A0ABP4TBC2</accession>
<dbReference type="Gene3D" id="3.40.50.1240">
    <property type="entry name" value="Phosphoglycerate mutase-like"/>
    <property type="match status" value="1"/>
</dbReference>